<dbReference type="InterPro" id="IPR017455">
    <property type="entry name" value="Znf_FYVE-rel"/>
</dbReference>
<dbReference type="InterPro" id="IPR011011">
    <property type="entry name" value="Znf_FYVE_PHD"/>
</dbReference>
<dbReference type="STRING" id="431595.K3W5Z5"/>
<dbReference type="HOGENOM" id="CLU_029583_0_0_1"/>
<dbReference type="EnsemblProtists" id="PYU1_T000386">
    <property type="protein sequence ID" value="PYU1_T000386"/>
    <property type="gene ID" value="PYU1_G000386"/>
</dbReference>
<keyword evidence="3" id="KW-0862">Zinc</keyword>
<dbReference type="PROSITE" id="PS50178">
    <property type="entry name" value="ZF_FYVE"/>
    <property type="match status" value="1"/>
</dbReference>
<keyword evidence="8" id="KW-1185">Reference proteome</keyword>
<evidence type="ECO:0000259" key="6">
    <source>
        <dbReference type="PROSITE" id="PS50178"/>
    </source>
</evidence>
<proteinExistence type="predicted"/>
<dbReference type="SUPFAM" id="SSF57903">
    <property type="entry name" value="FYVE/PHD zinc finger"/>
    <property type="match status" value="1"/>
</dbReference>
<feature type="compositionally biased region" description="Polar residues" evidence="5">
    <location>
        <begin position="298"/>
        <end position="325"/>
    </location>
</feature>
<reference evidence="8" key="2">
    <citation type="submission" date="2010-04" db="EMBL/GenBank/DDBJ databases">
        <authorList>
            <person name="Buell R."/>
            <person name="Hamilton J."/>
            <person name="Hostetler J."/>
        </authorList>
    </citation>
    <scope>NUCLEOTIDE SEQUENCE [LARGE SCALE GENOMIC DNA]</scope>
    <source>
        <strain evidence="8">DAOM:BR144</strain>
    </source>
</reference>
<evidence type="ECO:0000256" key="4">
    <source>
        <dbReference type="PROSITE-ProRule" id="PRU00091"/>
    </source>
</evidence>
<dbReference type="VEuPathDB" id="FungiDB:PYU1_G000386"/>
<dbReference type="OMA" id="IMLMERV"/>
<keyword evidence="1" id="KW-0479">Metal-binding</keyword>
<feature type="compositionally biased region" description="Low complexity" evidence="5">
    <location>
        <begin position="634"/>
        <end position="653"/>
    </location>
</feature>
<dbReference type="AlphaFoldDB" id="K3W5Z5"/>
<evidence type="ECO:0000256" key="1">
    <source>
        <dbReference type="ARBA" id="ARBA00022723"/>
    </source>
</evidence>
<evidence type="ECO:0000313" key="7">
    <source>
        <dbReference type="EnsemblProtists" id="PYU1_T000386"/>
    </source>
</evidence>
<feature type="compositionally biased region" description="Basic residues" evidence="5">
    <location>
        <begin position="223"/>
        <end position="232"/>
    </location>
</feature>
<evidence type="ECO:0000256" key="3">
    <source>
        <dbReference type="ARBA" id="ARBA00022833"/>
    </source>
</evidence>
<name>K3W5Z5_GLOUD</name>
<reference evidence="7" key="3">
    <citation type="submission" date="2015-02" db="UniProtKB">
        <authorList>
            <consortium name="EnsemblProtists"/>
        </authorList>
    </citation>
    <scope>IDENTIFICATION</scope>
    <source>
        <strain evidence="7">DAOM BR144</strain>
    </source>
</reference>
<dbReference type="Gene3D" id="3.30.40.10">
    <property type="entry name" value="Zinc/RING finger domain, C3HC4 (zinc finger)"/>
    <property type="match status" value="1"/>
</dbReference>
<feature type="compositionally biased region" description="Low complexity" evidence="5">
    <location>
        <begin position="249"/>
        <end position="260"/>
    </location>
</feature>
<feature type="region of interest" description="Disordered" evidence="5">
    <location>
        <begin position="223"/>
        <end position="327"/>
    </location>
</feature>
<feature type="compositionally biased region" description="Low complexity" evidence="5">
    <location>
        <begin position="278"/>
        <end position="297"/>
    </location>
</feature>
<sequence>MVRPRGKSNPMNLLKTNSANAPVNVLNLQLPPLPPLPKAVDEDLESQARASLSLFGFGARDAVTWSVVASSSSSESIGAHTNNGSMAPGMSTSASAATNNSIMLMERVCPIGTNTFLWNTMNLGESNAGIDPSALDGSFNGSGGMNPGEDAAAAAEPEWDPLGYGHIFASKILQQYLVKCVAVFPASVEEVIDLIIRSDRDDMETAMHRLVGIKTNASGVIYRRRKSYKKRSQPTPRTLNHGNARRQPSTHVSSAATSAVRQRAPAPSHSSTIDCDASDSSSSSESDVEVVSVSDSENQSFSELNRQSSTLSAKFKSNGQSTAEMSSVGGRSLANSYMSMSSMSSVTSASTTTSSYMDEYHASLTHSGGLHQGNLSLKWVVGEKTGRMFTQRANYCLLDYECILVNDWEEGADGRPMYVRSLQSCYLPQCQPWLDELGVRPADLQPTGIMVRESKHSPGFVEVQFVASILEKMQLPMTSRRTKLRALCAKIAKLEEVITSRRLSQSLLTHQPNWVKNRERIGCNCCDAVFSLTRRRHHCRLCGEVCCSECCPKKDVALPEVGTTSVRVCTQCVQKRRYSGEVSESSSVPSMSLLVPHVLSPTGSKASSSASASPYVGSSPPIQHTLPNHSIVLQSSLSSSSSPPQEHYLSSSSGGASYERKPSLASSMFHKFKSSSLGAS</sequence>
<dbReference type="eggNOG" id="KOG1841">
    <property type="taxonomic scope" value="Eukaryota"/>
</dbReference>
<evidence type="ECO:0000313" key="8">
    <source>
        <dbReference type="Proteomes" id="UP000019132"/>
    </source>
</evidence>
<keyword evidence="2 4" id="KW-0863">Zinc-finger</keyword>
<feature type="region of interest" description="Disordered" evidence="5">
    <location>
        <begin position="634"/>
        <end position="660"/>
    </location>
</feature>
<dbReference type="GO" id="GO:0008270">
    <property type="term" value="F:zinc ion binding"/>
    <property type="evidence" value="ECO:0007669"/>
    <property type="project" value="UniProtKB-KW"/>
</dbReference>
<dbReference type="Pfam" id="PF01363">
    <property type="entry name" value="FYVE"/>
    <property type="match status" value="1"/>
</dbReference>
<dbReference type="PANTHER" id="PTHR43102">
    <property type="entry name" value="SLR1143 PROTEIN"/>
    <property type="match status" value="1"/>
</dbReference>
<reference evidence="8" key="1">
    <citation type="journal article" date="2010" name="Genome Biol.">
        <title>Genome sequence of the necrotrophic plant pathogen Pythium ultimum reveals original pathogenicity mechanisms and effector repertoire.</title>
        <authorList>
            <person name="Levesque C.A."/>
            <person name="Brouwer H."/>
            <person name="Cano L."/>
            <person name="Hamilton J.P."/>
            <person name="Holt C."/>
            <person name="Huitema E."/>
            <person name="Raffaele S."/>
            <person name="Robideau G.P."/>
            <person name="Thines M."/>
            <person name="Win J."/>
            <person name="Zerillo M.M."/>
            <person name="Beakes G.W."/>
            <person name="Boore J.L."/>
            <person name="Busam D."/>
            <person name="Dumas B."/>
            <person name="Ferriera S."/>
            <person name="Fuerstenberg S.I."/>
            <person name="Gachon C.M."/>
            <person name="Gaulin E."/>
            <person name="Govers F."/>
            <person name="Grenville-Briggs L."/>
            <person name="Horner N."/>
            <person name="Hostetler J."/>
            <person name="Jiang R.H."/>
            <person name="Johnson J."/>
            <person name="Krajaejun T."/>
            <person name="Lin H."/>
            <person name="Meijer H.J."/>
            <person name="Moore B."/>
            <person name="Morris P."/>
            <person name="Phuntmart V."/>
            <person name="Puiu D."/>
            <person name="Shetty J."/>
            <person name="Stajich J.E."/>
            <person name="Tripathy S."/>
            <person name="Wawra S."/>
            <person name="van West P."/>
            <person name="Whitty B.R."/>
            <person name="Coutinho P.M."/>
            <person name="Henrissat B."/>
            <person name="Martin F."/>
            <person name="Thomas P.D."/>
            <person name="Tyler B.M."/>
            <person name="De Vries R.P."/>
            <person name="Kamoun S."/>
            <person name="Yandell M."/>
            <person name="Tisserat N."/>
            <person name="Buell C.R."/>
        </authorList>
    </citation>
    <scope>NUCLEOTIDE SEQUENCE</scope>
    <source>
        <strain evidence="8">DAOM:BR144</strain>
    </source>
</reference>
<dbReference type="InterPro" id="IPR000306">
    <property type="entry name" value="Znf_FYVE"/>
</dbReference>
<protein>
    <recommendedName>
        <fullName evidence="6">FYVE-type domain-containing protein</fullName>
    </recommendedName>
</protein>
<dbReference type="EMBL" id="GL376636">
    <property type="status" value="NOT_ANNOTATED_CDS"/>
    <property type="molecule type" value="Genomic_DNA"/>
</dbReference>
<dbReference type="InParanoid" id="K3W5Z5"/>
<evidence type="ECO:0000256" key="2">
    <source>
        <dbReference type="ARBA" id="ARBA00022771"/>
    </source>
</evidence>
<feature type="domain" description="FYVE-type" evidence="6">
    <location>
        <begin position="517"/>
        <end position="577"/>
    </location>
</feature>
<evidence type="ECO:0000256" key="5">
    <source>
        <dbReference type="SAM" id="MobiDB-lite"/>
    </source>
</evidence>
<dbReference type="CDD" id="cd00065">
    <property type="entry name" value="FYVE_like_SF"/>
    <property type="match status" value="1"/>
</dbReference>
<accession>K3W5Z5</accession>
<dbReference type="SMART" id="SM00064">
    <property type="entry name" value="FYVE"/>
    <property type="match status" value="1"/>
</dbReference>
<dbReference type="PANTHER" id="PTHR43102:SF2">
    <property type="entry name" value="GAF DOMAIN-CONTAINING PROTEIN"/>
    <property type="match status" value="1"/>
</dbReference>
<dbReference type="InterPro" id="IPR013083">
    <property type="entry name" value="Znf_RING/FYVE/PHD"/>
</dbReference>
<organism evidence="7 8">
    <name type="scientific">Globisporangium ultimum (strain ATCC 200006 / CBS 805.95 / DAOM BR144)</name>
    <name type="common">Pythium ultimum</name>
    <dbReference type="NCBI Taxonomy" id="431595"/>
    <lineage>
        <taxon>Eukaryota</taxon>
        <taxon>Sar</taxon>
        <taxon>Stramenopiles</taxon>
        <taxon>Oomycota</taxon>
        <taxon>Peronosporomycetes</taxon>
        <taxon>Pythiales</taxon>
        <taxon>Pythiaceae</taxon>
        <taxon>Globisporangium</taxon>
    </lineage>
</organism>
<dbReference type="Proteomes" id="UP000019132">
    <property type="component" value="Unassembled WGS sequence"/>
</dbReference>